<feature type="transmembrane region" description="Helical" evidence="2">
    <location>
        <begin position="323"/>
        <end position="344"/>
    </location>
</feature>
<evidence type="ECO:0000256" key="1">
    <source>
        <dbReference type="SAM" id="MobiDB-lite"/>
    </source>
</evidence>
<dbReference type="EMBL" id="JANAWD010000062">
    <property type="protein sequence ID" value="KAJ3488649.1"/>
    <property type="molecule type" value="Genomic_DNA"/>
</dbReference>
<evidence type="ECO:0000313" key="4">
    <source>
        <dbReference type="EMBL" id="KAJ3488649.1"/>
    </source>
</evidence>
<sequence length="882" mass="96973">MPVSMANMDAGTAGLEQGTILPKPLPPLHVYEGFDRQSLTASRNGHHSKLVYSDPALSQDRQSGAYHTFPPNTRGTVAYSATAPIHGPRTRHWKVHPPRSNTASSTSASSYSDSSDITIHVPEESEIDARVTHGASAVAWGECAKVLRKHDEVAVDTWKGQIDTLLVYAGLFSAAQIAFTIDSYKWLQEDPTATAVALQTQILAQLTNSTCNNTPCPGVQPFKATASSRRINTLWFLSVVLSLSAALIGILVKQWLSDYLSTPCTTSLATSRDEARVRQFRYQGLVRWRVPEIIAFLPVLLQLSTAFFLIGLVDLLWSLDPLVATIITVFAGASIMFLVVTTILPTLRGDSPHRSPQAMAMYRMVQCFKRAIATLAVKVSKPQETWGTRAISSRGKLHGVASWARKVVNGRYPRTWNQREKAMIKTCGHVLDHQIISSADSTVMDDAFLEDVVRTCIGDTDPSTALSCAEAIISNRAHGFTHQYSFPPGKPSSKGDNDANASLMTMAHIVVDIASKVENNDEVEVKRVVRALDTICKGMHFEDEMSDPGGVYGRLFESLARFLNCGTECHRAAFVLMRQLYDRLVMPVDASVLENIILYTRRMRIEGDVESLYSATTMAVGFATKDLPSHLRPQLRYMLDYLDSLLRSPTVTPPDHSLLTALVDLASQEKDMVPPGLIDVLDGLLNPQYPRAQSLIQPSTASTAGIQNQQTASSYPEDSDSRLQIERLQQQQSQITSESLEDTPLHQAATPHKLSHLQSRSVDSSGYDPQSVPKQEPQVTLTIPIYGGNDPPDIPITSPQSTPLRPHIDIEQQADVVGGSGDDGLRRRRQVRTRDFPPYFRDLLQGPGGGGNTHIIPPLVLSCDHGGVPIRMEVRVPSRNYH</sequence>
<feature type="transmembrane region" description="Helical" evidence="2">
    <location>
        <begin position="234"/>
        <end position="252"/>
    </location>
</feature>
<comment type="caution">
    <text evidence="4">The sequence shown here is derived from an EMBL/GenBank/DDBJ whole genome shotgun (WGS) entry which is preliminary data.</text>
</comment>
<feature type="domain" description="DUF6535" evidence="3">
    <location>
        <begin position="140"/>
        <end position="318"/>
    </location>
</feature>
<feature type="region of interest" description="Disordered" evidence="1">
    <location>
        <begin position="54"/>
        <end position="73"/>
    </location>
</feature>
<feature type="compositionally biased region" description="Basic residues" evidence="1">
    <location>
        <begin position="88"/>
        <end position="97"/>
    </location>
</feature>
<protein>
    <recommendedName>
        <fullName evidence="3">DUF6535 domain-containing protein</fullName>
    </recommendedName>
</protein>
<feature type="region of interest" description="Disordered" evidence="1">
    <location>
        <begin position="698"/>
        <end position="720"/>
    </location>
</feature>
<evidence type="ECO:0000259" key="3">
    <source>
        <dbReference type="Pfam" id="PF20153"/>
    </source>
</evidence>
<reference evidence="4" key="1">
    <citation type="submission" date="2022-07" db="EMBL/GenBank/DDBJ databases">
        <title>Genome Sequence of Physisporinus lineatus.</title>
        <authorList>
            <person name="Buettner E."/>
        </authorList>
    </citation>
    <scope>NUCLEOTIDE SEQUENCE</scope>
    <source>
        <strain evidence="4">VT162</strain>
    </source>
</reference>
<feature type="compositionally biased region" description="Polar residues" evidence="1">
    <location>
        <begin position="698"/>
        <end position="716"/>
    </location>
</feature>
<feature type="region of interest" description="Disordered" evidence="1">
    <location>
        <begin position="87"/>
        <end position="116"/>
    </location>
</feature>
<gene>
    <name evidence="4" type="ORF">NLI96_g2679</name>
</gene>
<keyword evidence="2" id="KW-1133">Transmembrane helix</keyword>
<name>A0AAD5V8D2_9APHY</name>
<evidence type="ECO:0000313" key="5">
    <source>
        <dbReference type="Proteomes" id="UP001212997"/>
    </source>
</evidence>
<accession>A0AAD5V8D2</accession>
<keyword evidence="5" id="KW-1185">Reference proteome</keyword>
<dbReference type="Pfam" id="PF20153">
    <property type="entry name" value="DUF6535"/>
    <property type="match status" value="1"/>
</dbReference>
<keyword evidence="2" id="KW-0812">Transmembrane</keyword>
<dbReference type="InterPro" id="IPR045338">
    <property type="entry name" value="DUF6535"/>
</dbReference>
<feature type="compositionally biased region" description="Low complexity" evidence="1">
    <location>
        <begin position="100"/>
        <end position="116"/>
    </location>
</feature>
<feature type="transmembrane region" description="Helical" evidence="2">
    <location>
        <begin position="293"/>
        <end position="317"/>
    </location>
</feature>
<organism evidence="4 5">
    <name type="scientific">Meripilus lineatus</name>
    <dbReference type="NCBI Taxonomy" id="2056292"/>
    <lineage>
        <taxon>Eukaryota</taxon>
        <taxon>Fungi</taxon>
        <taxon>Dikarya</taxon>
        <taxon>Basidiomycota</taxon>
        <taxon>Agaricomycotina</taxon>
        <taxon>Agaricomycetes</taxon>
        <taxon>Polyporales</taxon>
        <taxon>Meripilaceae</taxon>
        <taxon>Meripilus</taxon>
    </lineage>
</organism>
<proteinExistence type="predicted"/>
<evidence type="ECO:0000256" key="2">
    <source>
        <dbReference type="SAM" id="Phobius"/>
    </source>
</evidence>
<dbReference type="AlphaFoldDB" id="A0AAD5V8D2"/>
<dbReference type="Proteomes" id="UP001212997">
    <property type="component" value="Unassembled WGS sequence"/>
</dbReference>
<keyword evidence="2" id="KW-0472">Membrane</keyword>